<dbReference type="Pfam" id="PF00334">
    <property type="entry name" value="NDK"/>
    <property type="match status" value="1"/>
</dbReference>
<dbReference type="PRINTS" id="PR01243">
    <property type="entry name" value="NUCDPKINASE"/>
</dbReference>
<gene>
    <name evidence="14" type="primary">ndk</name>
    <name evidence="19" type="ORF">SAMN06265221_106118</name>
</gene>
<keyword evidence="12 14" id="KW-0460">Magnesium</keyword>
<dbReference type="EMBL" id="FXTK01000006">
    <property type="protein sequence ID" value="SMO66733.1"/>
    <property type="molecule type" value="Genomic_DNA"/>
</dbReference>
<dbReference type="GO" id="GO:0006228">
    <property type="term" value="P:UTP biosynthetic process"/>
    <property type="evidence" value="ECO:0007669"/>
    <property type="project" value="UniProtKB-UniRule"/>
</dbReference>
<dbReference type="NCBIfam" id="NF001908">
    <property type="entry name" value="PRK00668.1"/>
    <property type="match status" value="1"/>
</dbReference>
<keyword evidence="10 14" id="KW-0418">Kinase</keyword>
<evidence type="ECO:0000256" key="5">
    <source>
        <dbReference type="ARBA" id="ARBA00022490"/>
    </source>
</evidence>
<name>A0A521D4U6_9RHOB</name>
<dbReference type="PROSITE" id="PS51374">
    <property type="entry name" value="NDPK_LIKE"/>
    <property type="match status" value="1"/>
</dbReference>
<evidence type="ECO:0000256" key="1">
    <source>
        <dbReference type="ARBA" id="ARBA00004496"/>
    </source>
</evidence>
<organism evidence="19 20">
    <name type="scientific">Paracoccus laeviglucosivorans</name>
    <dbReference type="NCBI Taxonomy" id="1197861"/>
    <lineage>
        <taxon>Bacteria</taxon>
        <taxon>Pseudomonadati</taxon>
        <taxon>Pseudomonadota</taxon>
        <taxon>Alphaproteobacteria</taxon>
        <taxon>Rhodobacterales</taxon>
        <taxon>Paracoccaceae</taxon>
        <taxon>Paracoccus</taxon>
    </lineage>
</organism>
<evidence type="ECO:0000256" key="17">
    <source>
        <dbReference type="RuleBase" id="RU004013"/>
    </source>
</evidence>
<evidence type="ECO:0000256" key="6">
    <source>
        <dbReference type="ARBA" id="ARBA00022553"/>
    </source>
</evidence>
<comment type="function">
    <text evidence="14">Major role in the synthesis of nucleoside triphosphates other than ATP. The ATP gamma phosphate is transferred to the NDP beta phosphate via a ping-pong mechanism, using a phosphorylated active-site intermediate.</text>
</comment>
<evidence type="ECO:0000256" key="10">
    <source>
        <dbReference type="ARBA" id="ARBA00022777"/>
    </source>
</evidence>
<feature type="binding site" evidence="14 15">
    <location>
        <position position="126"/>
    </location>
    <ligand>
        <name>ATP</name>
        <dbReference type="ChEBI" id="CHEBI:30616"/>
    </ligand>
</feature>
<dbReference type="GO" id="GO:0046872">
    <property type="term" value="F:metal ion binding"/>
    <property type="evidence" value="ECO:0007669"/>
    <property type="project" value="UniProtKB-KW"/>
</dbReference>
<comment type="subcellular location">
    <subcellularLocation>
        <location evidence="1 14">Cytoplasm</location>
    </subcellularLocation>
</comment>
<evidence type="ECO:0000256" key="8">
    <source>
        <dbReference type="ARBA" id="ARBA00022723"/>
    </source>
</evidence>
<keyword evidence="7 14" id="KW-0808">Transferase</keyword>
<evidence type="ECO:0000256" key="4">
    <source>
        <dbReference type="ARBA" id="ARBA00017632"/>
    </source>
</evidence>
<evidence type="ECO:0000256" key="14">
    <source>
        <dbReference type="HAMAP-Rule" id="MF_00451"/>
    </source>
</evidence>
<protein>
    <recommendedName>
        <fullName evidence="4 14">Nucleoside diphosphate kinase</fullName>
        <shortName evidence="14">NDK</shortName>
        <shortName evidence="14">NDP kinase</shortName>
        <ecNumber evidence="3 14">2.7.4.6</ecNumber>
    </recommendedName>
    <alternativeName>
        <fullName evidence="14">Nucleoside-2-P kinase</fullName>
    </alternativeName>
</protein>
<evidence type="ECO:0000313" key="20">
    <source>
        <dbReference type="Proteomes" id="UP000319014"/>
    </source>
</evidence>
<evidence type="ECO:0000256" key="11">
    <source>
        <dbReference type="ARBA" id="ARBA00022840"/>
    </source>
</evidence>
<dbReference type="GO" id="GO:0005737">
    <property type="term" value="C:cytoplasm"/>
    <property type="evidence" value="ECO:0007669"/>
    <property type="project" value="UniProtKB-SubCell"/>
</dbReference>
<dbReference type="InterPro" id="IPR001564">
    <property type="entry name" value="Nucleoside_diP_kinase"/>
</dbReference>
<evidence type="ECO:0000256" key="13">
    <source>
        <dbReference type="ARBA" id="ARBA00023080"/>
    </source>
</evidence>
<dbReference type="CDD" id="cd04413">
    <property type="entry name" value="NDPk_I"/>
    <property type="match status" value="1"/>
</dbReference>
<dbReference type="GO" id="GO:0004550">
    <property type="term" value="F:nucleoside diphosphate kinase activity"/>
    <property type="evidence" value="ECO:0007669"/>
    <property type="project" value="UniProtKB-UniRule"/>
</dbReference>
<keyword evidence="6 14" id="KW-0597">Phosphoprotein</keyword>
<evidence type="ECO:0000256" key="2">
    <source>
        <dbReference type="ARBA" id="ARBA00008142"/>
    </source>
</evidence>
<dbReference type="EC" id="2.7.4.6" evidence="3 14"/>
<feature type="domain" description="Nucleoside diphosphate kinase-like" evidence="18">
    <location>
        <begin position="36"/>
        <end position="173"/>
    </location>
</feature>
<dbReference type="FunFam" id="3.30.70.141:FF:000001">
    <property type="entry name" value="Nucleoside diphosphate kinase"/>
    <property type="match status" value="1"/>
</dbReference>
<sequence>MGHSDPAFHRTLPMITGRGLPGPWGLGRKKDSIMATERTLSIIKPDATKRNLTGKINAKFEEAGLRVVAQKRIQLTLAQAGQFYAEHKERPFFGELTEFMVSEPVVVQVLEGEGAILKNREVMGATNPANADEGTIRKEFALSVGENSVHGSDSPEAAAREIAFFFSGLELVG</sequence>
<dbReference type="InterPro" id="IPR023005">
    <property type="entry name" value="Nucleoside_diP_kinase_AS"/>
</dbReference>
<dbReference type="PANTHER" id="PTHR46161:SF3">
    <property type="entry name" value="NUCLEOSIDE DIPHOSPHATE KINASE DDB_G0292928-RELATED"/>
    <property type="match status" value="1"/>
</dbReference>
<evidence type="ECO:0000256" key="7">
    <source>
        <dbReference type="ARBA" id="ARBA00022679"/>
    </source>
</evidence>
<dbReference type="Gene3D" id="3.30.70.141">
    <property type="entry name" value="Nucleoside diphosphate kinase-like domain"/>
    <property type="match status" value="1"/>
</dbReference>
<evidence type="ECO:0000313" key="19">
    <source>
        <dbReference type="EMBL" id="SMO66733.1"/>
    </source>
</evidence>
<dbReference type="HAMAP" id="MF_00451">
    <property type="entry name" value="NDP_kinase"/>
    <property type="match status" value="1"/>
</dbReference>
<keyword evidence="5 14" id="KW-0963">Cytoplasm</keyword>
<reference evidence="19 20" key="1">
    <citation type="submission" date="2017-05" db="EMBL/GenBank/DDBJ databases">
        <authorList>
            <person name="Varghese N."/>
            <person name="Submissions S."/>
        </authorList>
    </citation>
    <scope>NUCLEOTIDE SEQUENCE [LARGE SCALE GENOMIC DNA]</scope>
    <source>
        <strain evidence="19 20">DSM 100094</strain>
    </source>
</reference>
<dbReference type="InterPro" id="IPR034907">
    <property type="entry name" value="NDK-like_dom"/>
</dbReference>
<dbReference type="GO" id="GO:0005524">
    <property type="term" value="F:ATP binding"/>
    <property type="evidence" value="ECO:0007669"/>
    <property type="project" value="UniProtKB-UniRule"/>
</dbReference>
<dbReference type="PANTHER" id="PTHR46161">
    <property type="entry name" value="NUCLEOSIDE DIPHOSPHATE KINASE"/>
    <property type="match status" value="1"/>
</dbReference>
<evidence type="ECO:0000256" key="15">
    <source>
        <dbReference type="PROSITE-ProRule" id="PRU00706"/>
    </source>
</evidence>
<evidence type="ECO:0000256" key="12">
    <source>
        <dbReference type="ARBA" id="ARBA00022842"/>
    </source>
</evidence>
<accession>A0A521D4U6</accession>
<evidence type="ECO:0000259" key="18">
    <source>
        <dbReference type="SMART" id="SM00562"/>
    </source>
</evidence>
<feature type="binding site" evidence="14 15">
    <location>
        <position position="147"/>
    </location>
    <ligand>
        <name>ATP</name>
        <dbReference type="ChEBI" id="CHEBI:30616"/>
    </ligand>
</feature>
<comment type="subunit">
    <text evidence="14">Homotetramer.</text>
</comment>
<feature type="binding site" evidence="14 15">
    <location>
        <position position="44"/>
    </location>
    <ligand>
        <name>ATP</name>
        <dbReference type="ChEBI" id="CHEBI:30616"/>
    </ligand>
</feature>
<evidence type="ECO:0000256" key="3">
    <source>
        <dbReference type="ARBA" id="ARBA00012966"/>
    </source>
</evidence>
<comment type="catalytic activity">
    <reaction evidence="14 17">
        <text>a 2'-deoxyribonucleoside 5'-diphosphate + ATP = a 2'-deoxyribonucleoside 5'-triphosphate + ADP</text>
        <dbReference type="Rhea" id="RHEA:44640"/>
        <dbReference type="ChEBI" id="CHEBI:30616"/>
        <dbReference type="ChEBI" id="CHEBI:61560"/>
        <dbReference type="ChEBI" id="CHEBI:73316"/>
        <dbReference type="ChEBI" id="CHEBI:456216"/>
        <dbReference type="EC" id="2.7.4.6"/>
    </reaction>
</comment>
<keyword evidence="9 14" id="KW-0547">Nucleotide-binding</keyword>
<feature type="active site" description="Pros-phosphohistidine intermediate" evidence="14 15">
    <location>
        <position position="150"/>
    </location>
</feature>
<keyword evidence="20" id="KW-1185">Reference proteome</keyword>
<feature type="binding site" evidence="14 15">
    <location>
        <position position="92"/>
    </location>
    <ligand>
        <name>ATP</name>
        <dbReference type="ChEBI" id="CHEBI:30616"/>
    </ligand>
</feature>
<comment type="similarity">
    <text evidence="2 14 15 16">Belongs to the NDK family.</text>
</comment>
<keyword evidence="8 14" id="KW-0479">Metal-binding</keyword>
<comment type="catalytic activity">
    <reaction evidence="14">
        <text>a ribonucleoside 5'-diphosphate + ATP = a ribonucleoside 5'-triphosphate + ADP</text>
        <dbReference type="Rhea" id="RHEA:18113"/>
        <dbReference type="ChEBI" id="CHEBI:30616"/>
        <dbReference type="ChEBI" id="CHEBI:57930"/>
        <dbReference type="ChEBI" id="CHEBI:61557"/>
        <dbReference type="ChEBI" id="CHEBI:456216"/>
        <dbReference type="EC" id="2.7.4.6"/>
    </reaction>
</comment>
<dbReference type="PROSITE" id="PS00469">
    <property type="entry name" value="NDPK"/>
    <property type="match status" value="1"/>
</dbReference>
<comment type="cofactor">
    <cofactor evidence="14">
        <name>Mg(2+)</name>
        <dbReference type="ChEBI" id="CHEBI:18420"/>
    </cofactor>
</comment>
<dbReference type="AlphaFoldDB" id="A0A521D4U6"/>
<evidence type="ECO:0000256" key="16">
    <source>
        <dbReference type="RuleBase" id="RU004011"/>
    </source>
</evidence>
<dbReference type="GO" id="GO:0006183">
    <property type="term" value="P:GTP biosynthetic process"/>
    <property type="evidence" value="ECO:0007669"/>
    <property type="project" value="UniProtKB-UniRule"/>
</dbReference>
<evidence type="ECO:0000256" key="9">
    <source>
        <dbReference type="ARBA" id="ARBA00022741"/>
    </source>
</evidence>
<dbReference type="GO" id="GO:0006241">
    <property type="term" value="P:CTP biosynthetic process"/>
    <property type="evidence" value="ECO:0007669"/>
    <property type="project" value="UniProtKB-UniRule"/>
</dbReference>
<feature type="binding site" evidence="14 15">
    <location>
        <position position="137"/>
    </location>
    <ligand>
        <name>ATP</name>
        <dbReference type="ChEBI" id="CHEBI:30616"/>
    </ligand>
</feature>
<dbReference type="Proteomes" id="UP000319014">
    <property type="component" value="Unassembled WGS sequence"/>
</dbReference>
<dbReference type="SUPFAM" id="SSF54919">
    <property type="entry name" value="Nucleoside diphosphate kinase, NDK"/>
    <property type="match status" value="1"/>
</dbReference>
<keyword evidence="11 14" id="KW-0067">ATP-binding</keyword>
<proteinExistence type="inferred from homology"/>
<keyword evidence="13 14" id="KW-0546">Nucleotide metabolism</keyword>
<dbReference type="InterPro" id="IPR036850">
    <property type="entry name" value="NDK-like_dom_sf"/>
</dbReference>
<dbReference type="SMART" id="SM00562">
    <property type="entry name" value="NDK"/>
    <property type="match status" value="1"/>
</dbReference>
<feature type="binding site" evidence="14 15">
    <location>
        <position position="120"/>
    </location>
    <ligand>
        <name>ATP</name>
        <dbReference type="ChEBI" id="CHEBI:30616"/>
    </ligand>
</feature>